<dbReference type="InterPro" id="IPR023398">
    <property type="entry name" value="TIF_eIF4e-like"/>
</dbReference>
<proteinExistence type="inferred from homology"/>
<sequence>MENNLWSRRSTNTGKLSLSTSGGTNSNGQQPDTSVKTPFSKRNGGDTSSHGRSNPFGQVTPGALTSPTNASSAFGIGSGAFAGFGMSSSKTPKTPGNPWEASLTTAAAGANKVAAEKAAKDKAVASAIPSSVTASDNKTAVEPGASKASAFLANAHLISHQWVFWYRPPITKANGYIEYEKTLHPIARVSSLEDFFLVYRHLKRPSDLPTVSDYHLFKDGIRPIWEDDINKKGGKWVVRLKKGVADRYWEDLLFAMIGSQFDLDDVCGIVLSVRNGEDIISIWAKSQGQRVLKIRDTMKQVLNFPNDTKVDWKSHDESIQQRVAVEESRREKAAHHHHSEKRGGARTTDPQRQA</sequence>
<feature type="region of interest" description="Disordered" evidence="2">
    <location>
        <begin position="313"/>
        <end position="354"/>
    </location>
</feature>
<feature type="compositionally biased region" description="Basic and acidic residues" evidence="2">
    <location>
        <begin position="313"/>
        <end position="331"/>
    </location>
</feature>
<feature type="region of interest" description="Disordered" evidence="2">
    <location>
        <begin position="1"/>
        <end position="70"/>
    </location>
</feature>
<organism evidence="3 4">
    <name type="scientific">Zalerion maritima</name>
    <dbReference type="NCBI Taxonomy" id="339359"/>
    <lineage>
        <taxon>Eukaryota</taxon>
        <taxon>Fungi</taxon>
        <taxon>Dikarya</taxon>
        <taxon>Ascomycota</taxon>
        <taxon>Pezizomycotina</taxon>
        <taxon>Sordariomycetes</taxon>
        <taxon>Lulworthiomycetidae</taxon>
        <taxon>Lulworthiales</taxon>
        <taxon>Lulworthiaceae</taxon>
        <taxon>Zalerion</taxon>
    </lineage>
</organism>
<accession>A0AAD5RNN1</accession>
<keyword evidence="1" id="KW-0694">RNA-binding</keyword>
<comment type="similarity">
    <text evidence="1">Belongs to the eukaryotic initiation factor 4E family.</text>
</comment>
<dbReference type="InterPro" id="IPR019770">
    <property type="entry name" value="TIF_eIF_4E_CS"/>
</dbReference>
<dbReference type="Proteomes" id="UP001201980">
    <property type="component" value="Unassembled WGS sequence"/>
</dbReference>
<keyword evidence="1 3" id="KW-0396">Initiation factor</keyword>
<evidence type="ECO:0000313" key="4">
    <source>
        <dbReference type="Proteomes" id="UP001201980"/>
    </source>
</evidence>
<feature type="compositionally biased region" description="Low complexity" evidence="2">
    <location>
        <begin position="10"/>
        <end position="28"/>
    </location>
</feature>
<gene>
    <name evidence="3" type="ORF">MKZ38_002701</name>
</gene>
<dbReference type="Gene3D" id="3.30.760.10">
    <property type="entry name" value="RNA Cap, Translation Initiation Factor Eif4e"/>
    <property type="match status" value="1"/>
</dbReference>
<dbReference type="PANTHER" id="PTHR11960">
    <property type="entry name" value="EUKARYOTIC TRANSLATION INITIATION FACTOR 4E RELATED"/>
    <property type="match status" value="1"/>
</dbReference>
<reference evidence="3" key="1">
    <citation type="submission" date="2022-07" db="EMBL/GenBank/DDBJ databases">
        <title>Draft genome sequence of Zalerion maritima ATCC 34329, a (micro)plastics degrading marine fungus.</title>
        <authorList>
            <person name="Paco A."/>
            <person name="Goncalves M.F.M."/>
            <person name="Rocha-Santos T.A.P."/>
            <person name="Alves A."/>
        </authorList>
    </citation>
    <scope>NUCLEOTIDE SEQUENCE</scope>
    <source>
        <strain evidence="3">ATCC 34329</strain>
    </source>
</reference>
<dbReference type="Pfam" id="PF01652">
    <property type="entry name" value="IF4E"/>
    <property type="match status" value="1"/>
</dbReference>
<dbReference type="FunFam" id="3.30.760.10:FF:000015">
    <property type="entry name" value="Translation initiation factor eIF4E3, putative"/>
    <property type="match status" value="1"/>
</dbReference>
<dbReference type="PANTHER" id="PTHR11960:SF18">
    <property type="entry name" value="EUKARYOTIC TRANSLATION INITIATION FACTOR 4E HOMOLOGOUS PROTEIN, ISOFORM B"/>
    <property type="match status" value="1"/>
</dbReference>
<dbReference type="GO" id="GO:0016281">
    <property type="term" value="C:eukaryotic translation initiation factor 4F complex"/>
    <property type="evidence" value="ECO:0007669"/>
    <property type="project" value="TreeGrafter"/>
</dbReference>
<name>A0AAD5RNN1_9PEZI</name>
<evidence type="ECO:0000256" key="1">
    <source>
        <dbReference type="RuleBase" id="RU004374"/>
    </source>
</evidence>
<dbReference type="SUPFAM" id="SSF55418">
    <property type="entry name" value="eIF4e-like"/>
    <property type="match status" value="1"/>
</dbReference>
<dbReference type="GO" id="GO:0003743">
    <property type="term" value="F:translation initiation factor activity"/>
    <property type="evidence" value="ECO:0007669"/>
    <property type="project" value="UniProtKB-KW"/>
</dbReference>
<keyword evidence="1" id="KW-0648">Protein biosynthesis</keyword>
<dbReference type="PROSITE" id="PS00813">
    <property type="entry name" value="IF4E"/>
    <property type="match status" value="1"/>
</dbReference>
<dbReference type="GO" id="GO:0000340">
    <property type="term" value="F:RNA 7-methylguanosine cap binding"/>
    <property type="evidence" value="ECO:0007669"/>
    <property type="project" value="TreeGrafter"/>
</dbReference>
<feature type="compositionally biased region" description="Polar residues" evidence="2">
    <location>
        <begin position="45"/>
        <end position="69"/>
    </location>
</feature>
<evidence type="ECO:0000313" key="3">
    <source>
        <dbReference type="EMBL" id="KAJ2899982.1"/>
    </source>
</evidence>
<evidence type="ECO:0000256" key="2">
    <source>
        <dbReference type="SAM" id="MobiDB-lite"/>
    </source>
</evidence>
<dbReference type="EMBL" id="JAKWBI020000183">
    <property type="protein sequence ID" value="KAJ2899982.1"/>
    <property type="molecule type" value="Genomic_DNA"/>
</dbReference>
<keyword evidence="4" id="KW-1185">Reference proteome</keyword>
<dbReference type="AlphaFoldDB" id="A0AAD5RNN1"/>
<dbReference type="InterPro" id="IPR001040">
    <property type="entry name" value="TIF_eIF_4E"/>
</dbReference>
<comment type="caution">
    <text evidence="3">The sequence shown here is derived from an EMBL/GenBank/DDBJ whole genome shotgun (WGS) entry which is preliminary data.</text>
</comment>
<protein>
    <submittedName>
        <fullName evidence="3">Translation initiation factor eIF4E3</fullName>
    </submittedName>
</protein>